<name>A0A8D2L6F1_VARKO</name>
<dbReference type="Pfam" id="PF08311">
    <property type="entry name" value="Mad3_BUB1_I"/>
    <property type="match status" value="1"/>
</dbReference>
<dbReference type="AlphaFoldDB" id="A0A8D2L6F1"/>
<accession>A0A8D2L6F1</accession>
<sequence length="194" mass="21902">MHASTTVATCLENLIELKFNFREFESEIRFYSGDDPLDVWDRYIKWTEQTFPQGGKESNISVLILKRTCTFFLSDITNSSFLQGNCCSEPLDLYSYLHSQAIGTSLAQLYITWAEELEARGNYKKADSVFQDGIMCKFTSREIMVEFGCIRILIDLIHNGGHNGVIYSSSAVPRAETSKSIISASIKSPNFCCI</sequence>
<dbReference type="Ensembl" id="ENSVKKT00000017904.1">
    <property type="protein sequence ID" value="ENSVKKP00000017468.1"/>
    <property type="gene ID" value="ENSVKKG00000011957.1"/>
</dbReference>
<dbReference type="PANTHER" id="PTHR14030">
    <property type="entry name" value="MITOTIC CHECKPOINT SERINE/THREONINE-PROTEIN KINASE BUB1"/>
    <property type="match status" value="1"/>
</dbReference>
<keyword evidence="3" id="KW-1185">Reference proteome</keyword>
<dbReference type="Gene3D" id="1.25.40.430">
    <property type="match status" value="1"/>
</dbReference>
<proteinExistence type="predicted"/>
<dbReference type="GO" id="GO:0005634">
    <property type="term" value="C:nucleus"/>
    <property type="evidence" value="ECO:0007669"/>
    <property type="project" value="TreeGrafter"/>
</dbReference>
<reference evidence="2" key="2">
    <citation type="submission" date="2025-09" db="UniProtKB">
        <authorList>
            <consortium name="Ensembl"/>
        </authorList>
    </citation>
    <scope>IDENTIFICATION</scope>
</reference>
<dbReference type="GO" id="GO:0007094">
    <property type="term" value="P:mitotic spindle assembly checkpoint signaling"/>
    <property type="evidence" value="ECO:0007669"/>
    <property type="project" value="InterPro"/>
</dbReference>
<dbReference type="Proteomes" id="UP000694545">
    <property type="component" value="Unplaced"/>
</dbReference>
<dbReference type="InterPro" id="IPR015661">
    <property type="entry name" value="Bub1/Mad3"/>
</dbReference>
<reference evidence="2" key="1">
    <citation type="submission" date="2025-08" db="UniProtKB">
        <authorList>
            <consortium name="Ensembl"/>
        </authorList>
    </citation>
    <scope>IDENTIFICATION</scope>
</reference>
<organism evidence="2 3">
    <name type="scientific">Varanus komodoensis</name>
    <name type="common">Komodo dragon</name>
    <dbReference type="NCBI Taxonomy" id="61221"/>
    <lineage>
        <taxon>Eukaryota</taxon>
        <taxon>Metazoa</taxon>
        <taxon>Chordata</taxon>
        <taxon>Craniata</taxon>
        <taxon>Vertebrata</taxon>
        <taxon>Euteleostomi</taxon>
        <taxon>Lepidosauria</taxon>
        <taxon>Squamata</taxon>
        <taxon>Bifurcata</taxon>
        <taxon>Unidentata</taxon>
        <taxon>Episquamata</taxon>
        <taxon>Toxicofera</taxon>
        <taxon>Anguimorpha</taxon>
        <taxon>Paleoanguimorpha</taxon>
        <taxon>Varanoidea</taxon>
        <taxon>Varanidae</taxon>
        <taxon>Varanus</taxon>
    </lineage>
</organism>
<dbReference type="GO" id="GO:0004672">
    <property type="term" value="F:protein kinase activity"/>
    <property type="evidence" value="ECO:0007669"/>
    <property type="project" value="TreeGrafter"/>
</dbReference>
<evidence type="ECO:0000313" key="2">
    <source>
        <dbReference type="Ensembl" id="ENSVKKP00000017468.1"/>
    </source>
</evidence>
<dbReference type="PANTHER" id="PTHR14030:SF25">
    <property type="entry name" value="MITOTIC CHECKPOINT SERINE_THREONINE-PROTEIN KINASE BUB1 BETA"/>
    <property type="match status" value="1"/>
</dbReference>
<dbReference type="GO" id="GO:0051754">
    <property type="term" value="P:meiotic sister chromatid cohesion, centromeric"/>
    <property type="evidence" value="ECO:0007669"/>
    <property type="project" value="TreeGrafter"/>
</dbReference>
<dbReference type="SMART" id="SM00777">
    <property type="entry name" value="Mad3_BUB1_I"/>
    <property type="match status" value="1"/>
</dbReference>
<feature type="domain" description="BUB1 N-terminal" evidence="1">
    <location>
        <begin position="24"/>
        <end position="176"/>
    </location>
</feature>
<dbReference type="InterPro" id="IPR013212">
    <property type="entry name" value="Mad3/Bub1_I"/>
</dbReference>
<protein>
    <recommendedName>
        <fullName evidence="1">BUB1 N-terminal domain-containing protein</fullName>
    </recommendedName>
</protein>
<dbReference type="PROSITE" id="PS51489">
    <property type="entry name" value="BUB1_N"/>
    <property type="match status" value="1"/>
</dbReference>
<evidence type="ECO:0000259" key="1">
    <source>
        <dbReference type="PROSITE" id="PS51489"/>
    </source>
</evidence>
<evidence type="ECO:0000313" key="3">
    <source>
        <dbReference type="Proteomes" id="UP000694545"/>
    </source>
</evidence>
<dbReference type="OMA" id="GCIRILI"/>